<organism evidence="18 19">
    <name type="scientific">Veillonella magna</name>
    <dbReference type="NCBI Taxonomy" id="464322"/>
    <lineage>
        <taxon>Bacteria</taxon>
        <taxon>Bacillati</taxon>
        <taxon>Bacillota</taxon>
        <taxon>Negativicutes</taxon>
        <taxon>Veillonellales</taxon>
        <taxon>Veillonellaceae</taxon>
        <taxon>Veillonella</taxon>
    </lineage>
</organism>
<evidence type="ECO:0000313" key="18">
    <source>
        <dbReference type="EMBL" id="MBM6913211.1"/>
    </source>
</evidence>
<evidence type="ECO:0000256" key="7">
    <source>
        <dbReference type="ARBA" id="ARBA00022741"/>
    </source>
</evidence>
<dbReference type="InterPro" id="IPR005225">
    <property type="entry name" value="Small_GTP-bd"/>
</dbReference>
<evidence type="ECO:0000256" key="3">
    <source>
        <dbReference type="ARBA" id="ARBA00022448"/>
    </source>
</evidence>
<dbReference type="InterPro" id="IPR027417">
    <property type="entry name" value="P-loop_NTPase"/>
</dbReference>
<dbReference type="InterPro" id="IPR003373">
    <property type="entry name" value="Fe2_transport_prot-B"/>
</dbReference>
<evidence type="ECO:0000256" key="16">
    <source>
        <dbReference type="SAM" id="MobiDB-lite"/>
    </source>
</evidence>
<keyword evidence="10" id="KW-0406">Ion transport</keyword>
<dbReference type="NCBIfam" id="TIGR00231">
    <property type="entry name" value="small_GTP"/>
    <property type="match status" value="1"/>
</dbReference>
<gene>
    <name evidence="18" type="primary">feoB</name>
    <name evidence="18" type="ORF">H6A01_07745</name>
</gene>
<dbReference type="InterPro" id="IPR050860">
    <property type="entry name" value="FeoB_GTPase"/>
</dbReference>
<dbReference type="PANTHER" id="PTHR43185">
    <property type="entry name" value="FERROUS IRON TRANSPORT PROTEIN B"/>
    <property type="match status" value="1"/>
</dbReference>
<dbReference type="InterPro" id="IPR030389">
    <property type="entry name" value="G_FEOB_dom"/>
</dbReference>
<evidence type="ECO:0000313" key="19">
    <source>
        <dbReference type="Proteomes" id="UP000707138"/>
    </source>
</evidence>
<evidence type="ECO:0000256" key="13">
    <source>
        <dbReference type="ARBA" id="ARBA00031200"/>
    </source>
</evidence>
<accession>A0ABS2GGD5</accession>
<keyword evidence="12 15" id="KW-0472">Membrane</keyword>
<dbReference type="PROSITE" id="PS51711">
    <property type="entry name" value="G_FEOB"/>
    <property type="match status" value="1"/>
</dbReference>
<feature type="transmembrane region" description="Helical" evidence="15">
    <location>
        <begin position="691"/>
        <end position="714"/>
    </location>
</feature>
<feature type="domain" description="FeoB-type G" evidence="17">
    <location>
        <begin position="8"/>
        <end position="170"/>
    </location>
</feature>
<dbReference type="Pfam" id="PF07664">
    <property type="entry name" value="FeoB_C"/>
    <property type="match status" value="1"/>
</dbReference>
<keyword evidence="6 15" id="KW-0812">Transmembrane</keyword>
<reference evidence="18 19" key="1">
    <citation type="journal article" date="2021" name="Sci. Rep.">
        <title>The distribution of antibiotic resistance genes in chicken gut microbiota commensals.</title>
        <authorList>
            <person name="Juricova H."/>
            <person name="Matiasovicova J."/>
            <person name="Kubasova T."/>
            <person name="Cejkova D."/>
            <person name="Rychlik I."/>
        </authorList>
    </citation>
    <scope>NUCLEOTIDE SEQUENCE [LARGE SCALE GENOMIC DNA]</scope>
    <source>
        <strain evidence="18 19">An537</strain>
    </source>
</reference>
<comment type="caution">
    <text evidence="18">The sequence shown here is derived from an EMBL/GenBank/DDBJ whole genome shotgun (WGS) entry which is preliminary data.</text>
</comment>
<feature type="transmembrane region" description="Helical" evidence="15">
    <location>
        <begin position="398"/>
        <end position="418"/>
    </location>
</feature>
<feature type="transmembrane region" description="Helical" evidence="15">
    <location>
        <begin position="291"/>
        <end position="308"/>
    </location>
</feature>
<evidence type="ECO:0000256" key="14">
    <source>
        <dbReference type="NCBIfam" id="TIGR00437"/>
    </source>
</evidence>
<feature type="region of interest" description="Disordered" evidence="16">
    <location>
        <begin position="591"/>
        <end position="616"/>
    </location>
</feature>
<dbReference type="SUPFAM" id="SSF52540">
    <property type="entry name" value="P-loop containing nucleoside triphosphate hydrolases"/>
    <property type="match status" value="1"/>
</dbReference>
<keyword evidence="7" id="KW-0547">Nucleotide-binding</keyword>
<evidence type="ECO:0000256" key="8">
    <source>
        <dbReference type="ARBA" id="ARBA00022989"/>
    </source>
</evidence>
<evidence type="ECO:0000256" key="9">
    <source>
        <dbReference type="ARBA" id="ARBA00023004"/>
    </source>
</evidence>
<evidence type="ECO:0000256" key="2">
    <source>
        <dbReference type="ARBA" id="ARBA00004651"/>
    </source>
</evidence>
<evidence type="ECO:0000256" key="15">
    <source>
        <dbReference type="RuleBase" id="RU362098"/>
    </source>
</evidence>
<comment type="similarity">
    <text evidence="15">Belongs to the TRAFAC class TrmE-Era-EngA-EngB-Septin-like GTPase superfamily. FeoB GTPase (TC 9.A.8) family.</text>
</comment>
<dbReference type="Pfam" id="PF07670">
    <property type="entry name" value="Gate"/>
    <property type="match status" value="2"/>
</dbReference>
<evidence type="ECO:0000256" key="12">
    <source>
        <dbReference type="ARBA" id="ARBA00023136"/>
    </source>
</evidence>
<evidence type="ECO:0000259" key="17">
    <source>
        <dbReference type="PROSITE" id="PS51711"/>
    </source>
</evidence>
<evidence type="ECO:0000256" key="6">
    <source>
        <dbReference type="ARBA" id="ARBA00022692"/>
    </source>
</evidence>
<feature type="compositionally biased region" description="Acidic residues" evidence="16">
    <location>
        <begin position="592"/>
        <end position="614"/>
    </location>
</feature>
<dbReference type="InterPro" id="IPR041069">
    <property type="entry name" value="FeoB_Cyto"/>
</dbReference>
<feature type="transmembrane region" description="Helical" evidence="15">
    <location>
        <begin position="458"/>
        <end position="478"/>
    </location>
</feature>
<comment type="function">
    <text evidence="1 15">Probable transporter of a GTP-driven Fe(2+) uptake system.</text>
</comment>
<feature type="transmembrane region" description="Helical" evidence="15">
    <location>
        <begin position="768"/>
        <end position="791"/>
    </location>
</feature>
<dbReference type="Gene3D" id="3.40.50.300">
    <property type="entry name" value="P-loop containing nucleotide triphosphate hydrolases"/>
    <property type="match status" value="1"/>
</dbReference>
<feature type="transmembrane region" description="Helical" evidence="15">
    <location>
        <begin position="424"/>
        <end position="451"/>
    </location>
</feature>
<feature type="transmembrane region" description="Helical" evidence="15">
    <location>
        <begin position="734"/>
        <end position="756"/>
    </location>
</feature>
<comment type="subcellular location">
    <subcellularLocation>
        <location evidence="2 15">Cell membrane</location>
        <topology evidence="2 15">Multi-pass membrane protein</topology>
    </subcellularLocation>
</comment>
<dbReference type="RefSeq" id="WP_205088173.1">
    <property type="nucleotide sequence ID" value="NZ_JACJLA010000014.1"/>
</dbReference>
<dbReference type="InterPro" id="IPR011640">
    <property type="entry name" value="Fe2_transport_prot_B_C"/>
</dbReference>
<dbReference type="Gene3D" id="1.10.287.1770">
    <property type="match status" value="1"/>
</dbReference>
<dbReference type="PRINTS" id="PR00326">
    <property type="entry name" value="GTP1OBG"/>
</dbReference>
<dbReference type="Proteomes" id="UP000707138">
    <property type="component" value="Unassembled WGS sequence"/>
</dbReference>
<sequence length="797" mass="88086">MADSKANSIRIALAGNPNCGKTTIFNNITGSKQHVGNYPGVTVEKKEGECTYKGQEMMLIDLPGTYSLTARSLDELVARNTIINDEPDVIINVLDASNLERNLYLAAQLLELERPLVMALNMADVAKEMGIDIDIRKLSEMTGATIVSTVGRNNVGTKDLLDAVIDVAREQKKPGITINYGDVLEPAIQELVAEIEKAGSITYPIRWVAIKLLENDADVAKKVRVFENTERVLAKAEELRNTLKDKVDLEVVFQEFRHRYAVATYTASLKGEAKMQDTQSDKLDKILTHRVLGLPIFLFVMWLMFNLVNEIGAYPQGWIEDGVAALGEWAKTVIPAGQLQSLVVDGIIGGVGAVLSFVPLIVLLFLGISFLEDTGYMARAAFVMDRVMRACGLHGKSFIPLLLGFGCSIPAIMGARILDNRRDRMITILVSQLMSCSARLPVYTLFIGAFFPVAQRGTALFAVYIAGVILAVVMSKIFRKFLFPGESEPFVMEMPPYHMPTLKNVLMHMWERAWLYIKKAGTFILAASVLIWFLATYPQDVQYSQDFDAAREQVTQTFDAKDDALLAQFGINTSDGKDAVMAIVDEMTAATEEAEAAAEEEGDDEETATAEEAADEKKVEVPEYMSSIRATANDKFDVAWAIYLNNQERDEQISLLDQQEASEKIQGSYAAMIGKAIEPIMKPLGFDWKMSVSLVTALAAKEVMVSTLGTIYAVAADEDNEAPLQVYLQQDPAFSPLVAVGLMTFVLIYPPCFAAMAVFKREAGGWKWLAFFFVYSNVLAWVCTFAVYRIGLLMGFH</sequence>
<dbReference type="Pfam" id="PF02421">
    <property type="entry name" value="FeoB_N"/>
    <property type="match status" value="1"/>
</dbReference>
<name>A0ABS2GGD5_9FIRM</name>
<feature type="transmembrane region" description="Helical" evidence="15">
    <location>
        <begin position="513"/>
        <end position="535"/>
    </location>
</feature>
<dbReference type="EMBL" id="JACJLA010000014">
    <property type="protein sequence ID" value="MBM6913211.1"/>
    <property type="molecule type" value="Genomic_DNA"/>
</dbReference>
<keyword evidence="5 15" id="KW-0410">Iron transport</keyword>
<keyword evidence="8 15" id="KW-1133">Transmembrane helix</keyword>
<keyword evidence="19" id="KW-1185">Reference proteome</keyword>
<keyword evidence="11 15" id="KW-0342">GTP-binding</keyword>
<dbReference type="Pfam" id="PF17910">
    <property type="entry name" value="FeoB_Cyto"/>
    <property type="match status" value="1"/>
</dbReference>
<keyword evidence="4" id="KW-1003">Cell membrane</keyword>
<evidence type="ECO:0000256" key="5">
    <source>
        <dbReference type="ARBA" id="ARBA00022496"/>
    </source>
</evidence>
<proteinExistence type="inferred from homology"/>
<feature type="transmembrane region" description="Helical" evidence="15">
    <location>
        <begin position="347"/>
        <end position="371"/>
    </location>
</feature>
<evidence type="ECO:0000256" key="4">
    <source>
        <dbReference type="ARBA" id="ARBA00022475"/>
    </source>
</evidence>
<dbReference type="InterPro" id="IPR011642">
    <property type="entry name" value="Gate_dom"/>
</dbReference>
<evidence type="ECO:0000256" key="10">
    <source>
        <dbReference type="ARBA" id="ARBA00023065"/>
    </source>
</evidence>
<keyword evidence="9 15" id="KW-0408">Iron</keyword>
<dbReference type="InterPro" id="IPR006073">
    <property type="entry name" value="GTP-bd"/>
</dbReference>
<evidence type="ECO:0000256" key="1">
    <source>
        <dbReference type="ARBA" id="ARBA00003926"/>
    </source>
</evidence>
<protein>
    <recommendedName>
        <fullName evidence="13 14">Ferrous iron transport protein B</fullName>
    </recommendedName>
</protein>
<dbReference type="NCBIfam" id="TIGR00437">
    <property type="entry name" value="feoB"/>
    <property type="match status" value="1"/>
</dbReference>
<evidence type="ECO:0000256" key="11">
    <source>
        <dbReference type="ARBA" id="ARBA00023134"/>
    </source>
</evidence>
<dbReference type="CDD" id="cd01879">
    <property type="entry name" value="FeoB"/>
    <property type="match status" value="1"/>
</dbReference>
<keyword evidence="3 15" id="KW-0813">Transport</keyword>
<dbReference type="PANTHER" id="PTHR43185:SF1">
    <property type="entry name" value="FE(2+) TRANSPORTER FEOB"/>
    <property type="match status" value="1"/>
</dbReference>